<comment type="caution">
    <text evidence="1">The sequence shown here is derived from an EMBL/GenBank/DDBJ whole genome shotgun (WGS) entry which is preliminary data.</text>
</comment>
<dbReference type="Proteomes" id="UP000033140">
    <property type="component" value="Unassembled WGS sequence"/>
</dbReference>
<organism evidence="1 2">
    <name type="scientific">Saitoella complicata (strain BCRC 22490 / CBS 7301 / JCM 7358 / NBRC 10748 / NRRL Y-17804)</name>
    <dbReference type="NCBI Taxonomy" id="698492"/>
    <lineage>
        <taxon>Eukaryota</taxon>
        <taxon>Fungi</taxon>
        <taxon>Dikarya</taxon>
        <taxon>Ascomycota</taxon>
        <taxon>Taphrinomycotina</taxon>
        <taxon>Taphrinomycotina incertae sedis</taxon>
        <taxon>Saitoella</taxon>
    </lineage>
</organism>
<gene>
    <name evidence="1" type="ORF">G7K_6280-t1</name>
</gene>
<reference evidence="1 2" key="1">
    <citation type="journal article" date="2011" name="J. Gen. Appl. Microbiol.">
        <title>Draft genome sequencing of the enigmatic yeast Saitoella complicata.</title>
        <authorList>
            <person name="Nishida H."/>
            <person name="Hamamoto M."/>
            <person name="Sugiyama J."/>
        </authorList>
    </citation>
    <scope>NUCLEOTIDE SEQUENCE [LARGE SCALE GENOMIC DNA]</scope>
    <source>
        <strain evidence="1 2">NRRL Y-17804</strain>
    </source>
</reference>
<evidence type="ECO:0000313" key="2">
    <source>
        <dbReference type="Proteomes" id="UP000033140"/>
    </source>
</evidence>
<sequence>MVVVQPDDALLNLRRRRRGQTDQLPHFRPRASSVTTSTYDRTRIATTQLSVYSQALGDTFLRPPEPSVQ</sequence>
<dbReference type="AlphaFoldDB" id="A0A0E9NQP1"/>
<keyword evidence="2" id="KW-1185">Reference proteome</keyword>
<name>A0A0E9NQP1_SAICN</name>
<evidence type="ECO:0000313" key="1">
    <source>
        <dbReference type="EMBL" id="GAO52197.1"/>
    </source>
</evidence>
<reference evidence="1 2" key="3">
    <citation type="journal article" date="2015" name="Genome Announc.">
        <title>Draft Genome Sequence of the Archiascomycetous Yeast Saitoella complicata.</title>
        <authorList>
            <person name="Yamauchi K."/>
            <person name="Kondo S."/>
            <person name="Hamamoto M."/>
            <person name="Takahashi Y."/>
            <person name="Ogura Y."/>
            <person name="Hayashi T."/>
            <person name="Nishida H."/>
        </authorList>
    </citation>
    <scope>NUCLEOTIDE SEQUENCE [LARGE SCALE GENOMIC DNA]</scope>
    <source>
        <strain evidence="1 2">NRRL Y-17804</strain>
    </source>
</reference>
<reference evidence="1 2" key="2">
    <citation type="journal article" date="2014" name="J. Gen. Appl. Microbiol.">
        <title>The early diverging ascomycetous budding yeast Saitoella complicata has three histone deacetylases belonging to the Clr6, Hos2, and Rpd3 lineages.</title>
        <authorList>
            <person name="Nishida H."/>
            <person name="Matsumoto T."/>
            <person name="Kondo S."/>
            <person name="Hamamoto M."/>
            <person name="Yoshikawa H."/>
        </authorList>
    </citation>
    <scope>NUCLEOTIDE SEQUENCE [LARGE SCALE GENOMIC DNA]</scope>
    <source>
        <strain evidence="1 2">NRRL Y-17804</strain>
    </source>
</reference>
<accession>A0A0E9NQP1</accession>
<proteinExistence type="predicted"/>
<protein>
    <submittedName>
        <fullName evidence="1">Uncharacterized protein</fullName>
    </submittedName>
</protein>
<dbReference type="EMBL" id="BACD03000062">
    <property type="protein sequence ID" value="GAO52197.1"/>
    <property type="molecule type" value="Genomic_DNA"/>
</dbReference>